<keyword evidence="4" id="KW-1185">Reference proteome</keyword>
<proteinExistence type="predicted"/>
<dbReference type="EMBL" id="NMUQ01000003">
    <property type="protein sequence ID" value="OXM13363.1"/>
    <property type="molecule type" value="Genomic_DNA"/>
</dbReference>
<dbReference type="AlphaFoldDB" id="A0A229NTX8"/>
<keyword evidence="1" id="KW-1133">Transmembrane helix</keyword>
<comment type="caution">
    <text evidence="3">The sequence shown here is derived from an EMBL/GenBank/DDBJ whole genome shotgun (WGS) entry which is preliminary data.</text>
</comment>
<gene>
    <name evidence="3" type="ORF">CGZ75_20075</name>
</gene>
<keyword evidence="1" id="KW-0472">Membrane</keyword>
<organism evidence="3 4">
    <name type="scientific">Paenibacillus herberti</name>
    <dbReference type="NCBI Taxonomy" id="1619309"/>
    <lineage>
        <taxon>Bacteria</taxon>
        <taxon>Bacillati</taxon>
        <taxon>Bacillota</taxon>
        <taxon>Bacilli</taxon>
        <taxon>Bacillales</taxon>
        <taxon>Paenibacillaceae</taxon>
        <taxon>Paenibacillus</taxon>
    </lineage>
</organism>
<name>A0A229NTX8_9BACL</name>
<feature type="transmembrane region" description="Helical" evidence="1">
    <location>
        <begin position="39"/>
        <end position="57"/>
    </location>
</feature>
<keyword evidence="1" id="KW-0812">Transmembrane</keyword>
<reference evidence="3 4" key="1">
    <citation type="submission" date="2017-07" db="EMBL/GenBank/DDBJ databases">
        <title>Paenibacillus herberti R33 genome sequencing and assembly.</title>
        <authorList>
            <person name="Su W."/>
        </authorList>
    </citation>
    <scope>NUCLEOTIDE SEQUENCE [LARGE SCALE GENOMIC DNA]</scope>
    <source>
        <strain evidence="3 4">R33</strain>
    </source>
</reference>
<evidence type="ECO:0000313" key="4">
    <source>
        <dbReference type="Proteomes" id="UP000215145"/>
    </source>
</evidence>
<dbReference type="Proteomes" id="UP000215145">
    <property type="component" value="Unassembled WGS sequence"/>
</dbReference>
<dbReference type="Pfam" id="PF13786">
    <property type="entry name" value="DUF4179"/>
    <property type="match status" value="1"/>
</dbReference>
<protein>
    <recommendedName>
        <fullName evidence="2">DUF4179 domain-containing protein</fullName>
    </recommendedName>
</protein>
<dbReference type="OrthoDB" id="2961302at2"/>
<dbReference type="Gene3D" id="2.60.40.1630">
    <property type="entry name" value="bacillus anthracis domain"/>
    <property type="match status" value="1"/>
</dbReference>
<dbReference type="InterPro" id="IPR025436">
    <property type="entry name" value="DUF4179"/>
</dbReference>
<evidence type="ECO:0000313" key="3">
    <source>
        <dbReference type="EMBL" id="OXM13363.1"/>
    </source>
</evidence>
<sequence length="433" mass="48731">MAARACYISETSWCWLMSGSLTRRVNRAAPVRPRRIGSLWKIVAVVLIVFLVSGNQYNAFSYYGKLLLGFDGIVGGSLKELNEEGLGQSLNESKTYEDGTTLTINRLMSDANQLIVYYTLRNSDGLKVEDHAPDSIDFHPTRVKGLLTDSDSTGGSSRFNENKTEYKGYHEFTPVSPFSKKLTMQFWIEFNDGTRKLENITFTYDPNKALKSNIEQTFNKDFLTDIGTLSIESIIATPTMTEIKGTFTAIEDTDHFMMVDGTLDGMELIANGIPVSSTSRQINNLLKDNKIGISLIYEELPQPLHSLEIKVKELPSYKRIERNIPLTSSKDQVFDVGGKQIRVKDLSRTSADVQLTLTYDTFEIIPKGISLGTKSGLVPVKTSKPGNYVKQSDGKSLYEKTLIFDTKEEPEYLYIEEVYFKKPYDITVQVPLE</sequence>
<evidence type="ECO:0000259" key="2">
    <source>
        <dbReference type="Pfam" id="PF13786"/>
    </source>
</evidence>
<evidence type="ECO:0000256" key="1">
    <source>
        <dbReference type="SAM" id="Phobius"/>
    </source>
</evidence>
<accession>A0A229NTX8</accession>
<feature type="domain" description="DUF4179" evidence="2">
    <location>
        <begin position="40"/>
        <end position="121"/>
    </location>
</feature>